<dbReference type="AlphaFoldDB" id="A0A317F8M5"/>
<evidence type="ECO:0000256" key="4">
    <source>
        <dbReference type="ARBA" id="ARBA00022989"/>
    </source>
</evidence>
<feature type="transmembrane region" description="Helical" evidence="6">
    <location>
        <begin position="160"/>
        <end position="183"/>
    </location>
</feature>
<keyword evidence="5 6" id="KW-0472">Membrane</keyword>
<keyword evidence="2" id="KW-1003">Cell membrane</keyword>
<feature type="transmembrane region" description="Helical" evidence="6">
    <location>
        <begin position="77"/>
        <end position="96"/>
    </location>
</feature>
<evidence type="ECO:0000256" key="5">
    <source>
        <dbReference type="ARBA" id="ARBA00023136"/>
    </source>
</evidence>
<feature type="transmembrane region" description="Helical" evidence="6">
    <location>
        <begin position="20"/>
        <end position="39"/>
    </location>
</feature>
<proteinExistence type="predicted"/>
<dbReference type="OrthoDB" id="259025at2"/>
<dbReference type="GO" id="GO:0005886">
    <property type="term" value="C:plasma membrane"/>
    <property type="evidence" value="ECO:0007669"/>
    <property type="project" value="UniProtKB-SubCell"/>
</dbReference>
<organism evidence="7 8">
    <name type="scientific">Falsiroseomonas bella</name>
    <dbReference type="NCBI Taxonomy" id="2184016"/>
    <lineage>
        <taxon>Bacteria</taxon>
        <taxon>Pseudomonadati</taxon>
        <taxon>Pseudomonadota</taxon>
        <taxon>Alphaproteobacteria</taxon>
        <taxon>Acetobacterales</taxon>
        <taxon>Roseomonadaceae</taxon>
        <taxon>Falsiroseomonas</taxon>
    </lineage>
</organism>
<comment type="subcellular location">
    <subcellularLocation>
        <location evidence="1">Cell membrane</location>
        <topology evidence="1">Multi-pass membrane protein</topology>
    </subcellularLocation>
</comment>
<dbReference type="EMBL" id="QGNA01000004">
    <property type="protein sequence ID" value="PWS35470.1"/>
    <property type="molecule type" value="Genomic_DNA"/>
</dbReference>
<evidence type="ECO:0000256" key="6">
    <source>
        <dbReference type="SAM" id="Phobius"/>
    </source>
</evidence>
<evidence type="ECO:0000256" key="2">
    <source>
        <dbReference type="ARBA" id="ARBA00022475"/>
    </source>
</evidence>
<feature type="transmembrane region" description="Helical" evidence="6">
    <location>
        <begin position="103"/>
        <end position="119"/>
    </location>
</feature>
<dbReference type="RefSeq" id="WP_109871837.1">
    <property type="nucleotide sequence ID" value="NZ_QGNA01000004.1"/>
</dbReference>
<reference evidence="8" key="1">
    <citation type="submission" date="2018-05" db="EMBL/GenBank/DDBJ databases">
        <authorList>
            <person name="Du Z."/>
            <person name="Wang X."/>
        </authorList>
    </citation>
    <scope>NUCLEOTIDE SEQUENCE [LARGE SCALE GENOMIC DNA]</scope>
    <source>
        <strain evidence="8">CQN31</strain>
    </source>
</reference>
<evidence type="ECO:0000313" key="8">
    <source>
        <dbReference type="Proteomes" id="UP000245765"/>
    </source>
</evidence>
<dbReference type="Proteomes" id="UP000245765">
    <property type="component" value="Unassembled WGS sequence"/>
</dbReference>
<evidence type="ECO:0000313" key="7">
    <source>
        <dbReference type="EMBL" id="PWS35470.1"/>
    </source>
</evidence>
<name>A0A317F8M5_9PROT</name>
<keyword evidence="8" id="KW-1185">Reference proteome</keyword>
<evidence type="ECO:0000256" key="3">
    <source>
        <dbReference type="ARBA" id="ARBA00022692"/>
    </source>
</evidence>
<feature type="transmembrane region" description="Helical" evidence="6">
    <location>
        <begin position="131"/>
        <end position="153"/>
    </location>
</feature>
<feature type="transmembrane region" description="Helical" evidence="6">
    <location>
        <begin position="51"/>
        <end position="71"/>
    </location>
</feature>
<dbReference type="InterPro" id="IPR019108">
    <property type="entry name" value="Caa3_assmbl_CtaG-rel"/>
</dbReference>
<feature type="transmembrane region" description="Helical" evidence="6">
    <location>
        <begin position="212"/>
        <end position="234"/>
    </location>
</feature>
<evidence type="ECO:0000256" key="1">
    <source>
        <dbReference type="ARBA" id="ARBA00004651"/>
    </source>
</evidence>
<evidence type="ECO:0008006" key="9">
    <source>
        <dbReference type="Google" id="ProtNLM"/>
    </source>
</evidence>
<gene>
    <name evidence="7" type="ORF">DFH01_17820</name>
</gene>
<protein>
    <recommendedName>
        <fullName evidence="9">Cytochrome c oxidase assembly protein</fullName>
    </recommendedName>
</protein>
<keyword evidence="4 6" id="KW-1133">Transmembrane helix</keyword>
<dbReference type="Pfam" id="PF09678">
    <property type="entry name" value="Caa3_CtaG"/>
    <property type="match status" value="1"/>
</dbReference>
<keyword evidence="3 6" id="KW-0812">Transmembrane</keyword>
<sequence length="245" mass="25343">MTGLPFCGAPPLPGGATWTLDPLLLAVLAVAGLALARGLRGADAMTRGAAALGWVVLAGALVSPLCNLAVALFGARVAQHLLVTLVAAPLLALAFADRTRAPIPAVAVFAALFWIWHLPGPYAASFHPDGIAWWWMHGTLSLAAVWLWSAILGARRDRPVVAALAGLLTGLQMGALGALLTFAPRPLYAPHAPDVTLPWGLTPLEDQQLGGLLMWVPGGLLFAAVMVATLAVLLRAPSTARHAGP</sequence>
<comment type="caution">
    <text evidence="7">The sequence shown here is derived from an EMBL/GenBank/DDBJ whole genome shotgun (WGS) entry which is preliminary data.</text>
</comment>
<accession>A0A317F8M5</accession>